<reference evidence="2 3" key="1">
    <citation type="submission" date="2021-06" db="EMBL/GenBank/DDBJ databases">
        <title>Caerostris extrusa draft genome.</title>
        <authorList>
            <person name="Kono N."/>
            <person name="Arakawa K."/>
        </authorList>
    </citation>
    <scope>NUCLEOTIDE SEQUENCE [LARGE SCALE GENOMIC DNA]</scope>
</reference>
<name>A0AAV4MGJ1_CAEEX</name>
<keyword evidence="3" id="KW-1185">Reference proteome</keyword>
<organism evidence="2 3">
    <name type="scientific">Caerostris extrusa</name>
    <name type="common">Bark spider</name>
    <name type="synonym">Caerostris bankana</name>
    <dbReference type="NCBI Taxonomy" id="172846"/>
    <lineage>
        <taxon>Eukaryota</taxon>
        <taxon>Metazoa</taxon>
        <taxon>Ecdysozoa</taxon>
        <taxon>Arthropoda</taxon>
        <taxon>Chelicerata</taxon>
        <taxon>Arachnida</taxon>
        <taxon>Araneae</taxon>
        <taxon>Araneomorphae</taxon>
        <taxon>Entelegynae</taxon>
        <taxon>Araneoidea</taxon>
        <taxon>Araneidae</taxon>
        <taxon>Caerostris</taxon>
    </lineage>
</organism>
<dbReference type="Proteomes" id="UP001054945">
    <property type="component" value="Unassembled WGS sequence"/>
</dbReference>
<sequence length="79" mass="8580">MGLPDDSQVACVDDGAQKKTEGGLREQKGDLIGTRVGFRRKSFYGLGNNLIGWALSEKIPRSLSITSCRIVPGWKGMPD</sequence>
<evidence type="ECO:0000313" key="3">
    <source>
        <dbReference type="Proteomes" id="UP001054945"/>
    </source>
</evidence>
<dbReference type="EMBL" id="BPLR01002095">
    <property type="protein sequence ID" value="GIX69929.1"/>
    <property type="molecule type" value="Genomic_DNA"/>
</dbReference>
<feature type="region of interest" description="Disordered" evidence="1">
    <location>
        <begin position="1"/>
        <end position="24"/>
    </location>
</feature>
<dbReference type="AlphaFoldDB" id="A0AAV4MGJ1"/>
<evidence type="ECO:0008006" key="4">
    <source>
        <dbReference type="Google" id="ProtNLM"/>
    </source>
</evidence>
<evidence type="ECO:0000313" key="2">
    <source>
        <dbReference type="EMBL" id="GIX69929.1"/>
    </source>
</evidence>
<proteinExistence type="predicted"/>
<comment type="caution">
    <text evidence="2">The sequence shown here is derived from an EMBL/GenBank/DDBJ whole genome shotgun (WGS) entry which is preliminary data.</text>
</comment>
<protein>
    <recommendedName>
        <fullName evidence="4">Transposase</fullName>
    </recommendedName>
</protein>
<feature type="compositionally biased region" description="Basic and acidic residues" evidence="1">
    <location>
        <begin position="15"/>
        <end position="24"/>
    </location>
</feature>
<accession>A0AAV4MGJ1</accession>
<evidence type="ECO:0000256" key="1">
    <source>
        <dbReference type="SAM" id="MobiDB-lite"/>
    </source>
</evidence>
<gene>
    <name evidence="2" type="ORF">CEXT_208231</name>
</gene>